<dbReference type="Proteomes" id="UP000749010">
    <property type="component" value="Unassembled WGS sequence"/>
</dbReference>
<dbReference type="SMART" id="SM00257">
    <property type="entry name" value="LysM"/>
    <property type="match status" value="1"/>
</dbReference>
<evidence type="ECO:0000256" key="1">
    <source>
        <dbReference type="ARBA" id="ARBA00038420"/>
    </source>
</evidence>
<dbReference type="PROSITE" id="PS51257">
    <property type="entry name" value="PROKAR_LIPOPROTEIN"/>
    <property type="match status" value="1"/>
</dbReference>
<name>A0ABX1TYE5_9PROT</name>
<protein>
    <submittedName>
        <fullName evidence="5">LysM peptidoglycan-binding domain-containing protein</fullName>
    </submittedName>
</protein>
<reference evidence="5 6" key="1">
    <citation type="submission" date="2019-03" db="EMBL/GenBank/DDBJ databases">
        <title>Metabolic reconstructions from genomes of highly enriched 'Candidatus Accumulibacter' and 'Candidatus Competibacter' bioreactor populations.</title>
        <authorList>
            <person name="Annavajhala M.K."/>
            <person name="Welles L."/>
            <person name="Abbas B."/>
            <person name="Sorokin D."/>
            <person name="Park H."/>
            <person name="Van Loosdrecht M."/>
            <person name="Chandran K."/>
        </authorList>
    </citation>
    <scope>NUCLEOTIDE SEQUENCE [LARGE SCALE GENOMIC DNA]</scope>
    <source>
        <strain evidence="5 6">SBR_S</strain>
    </source>
</reference>
<dbReference type="SUPFAM" id="SSF51261">
    <property type="entry name" value="Duplicated hybrid motif"/>
    <property type="match status" value="1"/>
</dbReference>
<dbReference type="InterPro" id="IPR011055">
    <property type="entry name" value="Dup_hybrid_motif"/>
</dbReference>
<dbReference type="InterPro" id="IPR016047">
    <property type="entry name" value="M23ase_b-sheet_dom"/>
</dbReference>
<dbReference type="Pfam" id="PF01476">
    <property type="entry name" value="LysM"/>
    <property type="match status" value="1"/>
</dbReference>
<evidence type="ECO:0000313" key="5">
    <source>
        <dbReference type="EMBL" id="NMQ27907.1"/>
    </source>
</evidence>
<dbReference type="EMBL" id="SPMY01000024">
    <property type="protein sequence ID" value="NMQ27907.1"/>
    <property type="molecule type" value="Genomic_DNA"/>
</dbReference>
<dbReference type="CDD" id="cd00118">
    <property type="entry name" value="LysM"/>
    <property type="match status" value="1"/>
</dbReference>
<gene>
    <name evidence="5" type="ORF">E4Q23_09135</name>
</gene>
<comment type="similarity">
    <text evidence="1">Belongs to the E.coli NlpD/Haemophilus LppB family.</text>
</comment>
<dbReference type="Gene3D" id="3.10.350.10">
    <property type="entry name" value="LysM domain"/>
    <property type="match status" value="1"/>
</dbReference>
<evidence type="ECO:0000256" key="3">
    <source>
        <dbReference type="SAM" id="SignalP"/>
    </source>
</evidence>
<dbReference type="InterPro" id="IPR050570">
    <property type="entry name" value="Cell_wall_metabolism_enzyme"/>
</dbReference>
<sequence length="286" mass="29607">MKDKGFFSARGSVPGCPGCLALLAVLLLAGCASQPPSAVSDGAAVASGKDVYVVKRGDTLHSIAAALGVDFRSLVIWNNIDNPNHIVVGQGLRTQSPGSSSVELQSQSGSGDTLKREPQVGKESYSEQTLARALAQVQRKTPAATSKAAPAPAADAKAEAAADSANSNWIWPASGKVVGTFSEGGAKGIDIAGAAGDPVLAVSDGKVVYSGTGLRGYGKLVIVKHSSTYLTAYAHNQKILVKEDQSVVKGQKIAEMGNTDADQVKLHFEVRKQGRPVDPLKHLPAR</sequence>
<evidence type="ECO:0000313" key="6">
    <source>
        <dbReference type="Proteomes" id="UP000749010"/>
    </source>
</evidence>
<dbReference type="InterPro" id="IPR018392">
    <property type="entry name" value="LysM"/>
</dbReference>
<evidence type="ECO:0000256" key="2">
    <source>
        <dbReference type="SAM" id="MobiDB-lite"/>
    </source>
</evidence>
<dbReference type="PANTHER" id="PTHR21666:SF263">
    <property type="entry name" value="MUREIN HYDROLASE ACTIVATOR NLPD"/>
    <property type="match status" value="1"/>
</dbReference>
<proteinExistence type="inferred from homology"/>
<dbReference type="PANTHER" id="PTHR21666">
    <property type="entry name" value="PEPTIDASE-RELATED"/>
    <property type="match status" value="1"/>
</dbReference>
<keyword evidence="6" id="KW-1185">Reference proteome</keyword>
<feature type="compositionally biased region" description="Low complexity" evidence="2">
    <location>
        <begin position="95"/>
        <end position="111"/>
    </location>
</feature>
<dbReference type="InterPro" id="IPR036779">
    <property type="entry name" value="LysM_dom_sf"/>
</dbReference>
<feature type="domain" description="LysM" evidence="4">
    <location>
        <begin position="50"/>
        <end position="94"/>
    </location>
</feature>
<accession>A0ABX1TYE5</accession>
<feature type="signal peptide" evidence="3">
    <location>
        <begin position="1"/>
        <end position="38"/>
    </location>
</feature>
<feature type="region of interest" description="Disordered" evidence="2">
    <location>
        <begin position="91"/>
        <end position="122"/>
    </location>
</feature>
<comment type="caution">
    <text evidence="5">The sequence shown here is derived from an EMBL/GenBank/DDBJ whole genome shotgun (WGS) entry which is preliminary data.</text>
</comment>
<organism evidence="5 6">
    <name type="scientific">Candidatus Accumulibacter phosphatis</name>
    <dbReference type="NCBI Taxonomy" id="327160"/>
    <lineage>
        <taxon>Bacteria</taxon>
        <taxon>Pseudomonadati</taxon>
        <taxon>Pseudomonadota</taxon>
        <taxon>Betaproteobacteria</taxon>
        <taxon>Candidatus Accumulibacter</taxon>
    </lineage>
</organism>
<dbReference type="Pfam" id="PF01551">
    <property type="entry name" value="Peptidase_M23"/>
    <property type="match status" value="1"/>
</dbReference>
<dbReference type="PROSITE" id="PS51782">
    <property type="entry name" value="LYSM"/>
    <property type="match status" value="1"/>
</dbReference>
<feature type="chain" id="PRO_5046915285" evidence="3">
    <location>
        <begin position="39"/>
        <end position="286"/>
    </location>
</feature>
<evidence type="ECO:0000259" key="4">
    <source>
        <dbReference type="PROSITE" id="PS51782"/>
    </source>
</evidence>
<keyword evidence="3" id="KW-0732">Signal</keyword>
<dbReference type="Gene3D" id="2.70.70.10">
    <property type="entry name" value="Glucose Permease (Domain IIA)"/>
    <property type="match status" value="1"/>
</dbReference>
<dbReference type="CDD" id="cd12797">
    <property type="entry name" value="M23_peptidase"/>
    <property type="match status" value="1"/>
</dbReference>